<dbReference type="AlphaFoldDB" id="A0A1Q3F2V2"/>
<name>A0A1Q3F2V2_CULTA</name>
<comment type="similarity">
    <text evidence="1">Belongs to the gonadal family.</text>
</comment>
<protein>
    <submittedName>
        <fullName evidence="3">Putative gonadal protein gdl</fullName>
    </submittedName>
</protein>
<accession>A0A1Q3F2V2</accession>
<dbReference type="PANTHER" id="PTHR13054">
    <property type="entry name" value="DIGEORGE SYNDROME CRITICAL REGION 6 DGCR6 FAMILY MEMBER"/>
    <property type="match status" value="1"/>
</dbReference>
<sequence>MESESTETLSEVPDSATTDAETEEVQSQDSQEAASIDATSQESFPDDLYQSQEFLQKKLYFLLEHLKKMHSSVPEQFQVRISYELLAGLANSLLNDTIFEIVKGLMEIQHVTEKHLMQVREKVENDHQLEVKQWESKIQDPEELEHIIALMKIKHTKNLKETDMKLVLHLDQKVKDQQSTLEKAGVPGFYVTDNPKEIKIQMYLLDFILRLSRTKYEHNK</sequence>
<dbReference type="Pfam" id="PF07324">
    <property type="entry name" value="DGCR6"/>
    <property type="match status" value="1"/>
</dbReference>
<feature type="region of interest" description="Disordered" evidence="2">
    <location>
        <begin position="1"/>
        <end position="43"/>
    </location>
</feature>
<feature type="compositionally biased region" description="Polar residues" evidence="2">
    <location>
        <begin position="27"/>
        <end position="43"/>
    </location>
</feature>
<proteinExistence type="inferred from homology"/>
<organism evidence="3">
    <name type="scientific">Culex tarsalis</name>
    <name type="common">Encephalitis mosquito</name>
    <dbReference type="NCBI Taxonomy" id="7177"/>
    <lineage>
        <taxon>Eukaryota</taxon>
        <taxon>Metazoa</taxon>
        <taxon>Ecdysozoa</taxon>
        <taxon>Arthropoda</taxon>
        <taxon>Hexapoda</taxon>
        <taxon>Insecta</taxon>
        <taxon>Pterygota</taxon>
        <taxon>Neoptera</taxon>
        <taxon>Endopterygota</taxon>
        <taxon>Diptera</taxon>
        <taxon>Nematocera</taxon>
        <taxon>Culicoidea</taxon>
        <taxon>Culicidae</taxon>
        <taxon>Culicinae</taxon>
        <taxon>Culicini</taxon>
        <taxon>Culex</taxon>
        <taxon>Culex</taxon>
    </lineage>
</organism>
<dbReference type="InterPro" id="IPR010849">
    <property type="entry name" value="Gonadal"/>
</dbReference>
<evidence type="ECO:0000256" key="1">
    <source>
        <dbReference type="ARBA" id="ARBA00005939"/>
    </source>
</evidence>
<dbReference type="PANTHER" id="PTHR13054:SF2">
    <property type="entry name" value="PROTEIN DGCR6"/>
    <property type="match status" value="1"/>
</dbReference>
<dbReference type="EMBL" id="GFDL01013186">
    <property type="protein sequence ID" value="JAV21859.1"/>
    <property type="molecule type" value="Transcribed_RNA"/>
</dbReference>
<evidence type="ECO:0000256" key="2">
    <source>
        <dbReference type="SAM" id="MobiDB-lite"/>
    </source>
</evidence>
<reference evidence="3" key="1">
    <citation type="submission" date="2017-01" db="EMBL/GenBank/DDBJ databases">
        <title>A deep insight into the sialotranscriptome of adult male and female Cluex tarsalis mosquitoes.</title>
        <authorList>
            <person name="Ribeiro J.M."/>
            <person name="Moreira F."/>
            <person name="Bernard K.A."/>
            <person name="Calvo E."/>
        </authorList>
    </citation>
    <scope>NUCLEOTIDE SEQUENCE</scope>
    <source>
        <strain evidence="3">Kern County</strain>
        <tissue evidence="3">Salivary glands</tissue>
    </source>
</reference>
<evidence type="ECO:0000313" key="3">
    <source>
        <dbReference type="EMBL" id="JAV21859.1"/>
    </source>
</evidence>